<reference evidence="2 3" key="1">
    <citation type="submission" date="2021-06" db="EMBL/GenBank/DDBJ databases">
        <authorList>
            <person name="Palmer J.M."/>
        </authorList>
    </citation>
    <scope>NUCLEOTIDE SEQUENCE [LARGE SCALE GENOMIC DNA]</scope>
    <source>
        <strain evidence="2 3">MEX-2019</strain>
        <tissue evidence="2">Muscle</tissue>
    </source>
</reference>
<sequence>MLPASLHSGVLHLASPDRMFPPNTDFADSRQVSARDRWVQRQMEEAMRHLPTDLEVLPSPLLLEQMEREAAQRREGCSFSPPQLRRSLPAPVPAANPSSSSRRKKRRCGAPACVSASKEESPTAASGAVVSLPTDVRAAASRPASSSATALSPRFAAALPMLSSLAPAHSTESPSEELEERLRFYARQIKSFRTTGFMYSSPELMERIRQMERDYETAQPTAGLQSAAAEQPTSGLQSVVAEQPTSGLQSAAAEQPTSEPQPDSRPDKPQPDSKPLRLRLVASAPAHATEGLCDASAPPLRTPLRVSATPQPLLTPLRVSAHASAPAHTTEGPANASAPAHATKGPANASASAQVTEGSPGSASASEGSPGSASASEGSPGSASASEGSHGSMPPEFHRVSGGSSTLLGRPPDQPAGSRRRPPQSLRFCRLPRLCRRSPRLRRRPPRTLCCKSWRPPEPH</sequence>
<feature type="compositionally biased region" description="Low complexity" evidence="1">
    <location>
        <begin position="357"/>
        <end position="392"/>
    </location>
</feature>
<organism evidence="2 3">
    <name type="scientific">Crenichthys baileyi</name>
    <name type="common">White River springfish</name>
    <dbReference type="NCBI Taxonomy" id="28760"/>
    <lineage>
        <taxon>Eukaryota</taxon>
        <taxon>Metazoa</taxon>
        <taxon>Chordata</taxon>
        <taxon>Craniata</taxon>
        <taxon>Vertebrata</taxon>
        <taxon>Euteleostomi</taxon>
        <taxon>Actinopterygii</taxon>
        <taxon>Neopterygii</taxon>
        <taxon>Teleostei</taxon>
        <taxon>Neoteleostei</taxon>
        <taxon>Acanthomorphata</taxon>
        <taxon>Ovalentaria</taxon>
        <taxon>Atherinomorphae</taxon>
        <taxon>Cyprinodontiformes</taxon>
        <taxon>Goodeidae</taxon>
        <taxon>Crenichthys</taxon>
    </lineage>
</organism>
<gene>
    <name evidence="2" type="ORF">CRENBAI_015015</name>
</gene>
<evidence type="ECO:0000313" key="2">
    <source>
        <dbReference type="EMBL" id="KAK5624099.1"/>
    </source>
</evidence>
<accession>A0AAV9STK6</accession>
<feature type="region of interest" description="Disordered" evidence="1">
    <location>
        <begin position="68"/>
        <end position="127"/>
    </location>
</feature>
<evidence type="ECO:0000256" key="1">
    <source>
        <dbReference type="SAM" id="MobiDB-lite"/>
    </source>
</evidence>
<proteinExistence type="predicted"/>
<feature type="compositionally biased region" description="Basic and acidic residues" evidence="1">
    <location>
        <begin position="262"/>
        <end position="275"/>
    </location>
</feature>
<dbReference type="AlphaFoldDB" id="A0AAV9STK6"/>
<evidence type="ECO:0000313" key="3">
    <source>
        <dbReference type="Proteomes" id="UP001311232"/>
    </source>
</evidence>
<protein>
    <submittedName>
        <fullName evidence="2">Uncharacterized protein</fullName>
    </submittedName>
</protein>
<feature type="compositionally biased region" description="Basic residues" evidence="1">
    <location>
        <begin position="433"/>
        <end position="446"/>
    </location>
</feature>
<dbReference type="Proteomes" id="UP001311232">
    <property type="component" value="Unassembled WGS sequence"/>
</dbReference>
<keyword evidence="3" id="KW-1185">Reference proteome</keyword>
<comment type="caution">
    <text evidence="2">The sequence shown here is derived from an EMBL/GenBank/DDBJ whole genome shotgun (WGS) entry which is preliminary data.</text>
</comment>
<feature type="region of interest" description="Disordered" evidence="1">
    <location>
        <begin position="214"/>
        <end position="460"/>
    </location>
</feature>
<dbReference type="EMBL" id="JAHHUM010000004">
    <property type="protein sequence ID" value="KAK5624099.1"/>
    <property type="molecule type" value="Genomic_DNA"/>
</dbReference>
<name>A0AAV9STK6_9TELE</name>